<proteinExistence type="predicted"/>
<accession>A0A4Q8AIK1</accession>
<evidence type="ECO:0000259" key="1">
    <source>
        <dbReference type="Pfam" id="PF03364"/>
    </source>
</evidence>
<sequence>MATVSERIEVLVPVSTAYNEWTQFESFPRFMHAVQDVTQVDDATNRWTVSVAGVERTFRTRITEQVPDEVIAWETIDGKGHNGRVTFTSIEVAESEPDPDNLHVAGSGPFVAGLEVTAATRGLHVTPEPEEPAMPKGRPGTLVEVEITWDDETFLEKLGDKLGLDDAQVKRDLRRFKKLVEAEGAEGEWRGEIHDG</sequence>
<feature type="domain" description="Coenzyme Q-binding protein COQ10 START" evidence="1">
    <location>
        <begin position="12"/>
        <end position="174"/>
    </location>
</feature>
<dbReference type="CDD" id="cd07817">
    <property type="entry name" value="SRPBCC_8"/>
    <property type="match status" value="1"/>
</dbReference>
<comment type="caution">
    <text evidence="2">The sequence shown here is derived from an EMBL/GenBank/DDBJ whole genome shotgun (WGS) entry which is preliminary data.</text>
</comment>
<reference evidence="2 3" key="1">
    <citation type="submission" date="2019-02" db="EMBL/GenBank/DDBJ databases">
        <title>Sequencing the genomes of 1000 actinobacteria strains.</title>
        <authorList>
            <person name="Klenk H.-P."/>
        </authorList>
    </citation>
    <scope>NUCLEOTIDE SEQUENCE [LARGE SCALE GENOMIC DNA]</scope>
    <source>
        <strain evidence="2 3">DSM 17364</strain>
    </source>
</reference>
<keyword evidence="3" id="KW-1185">Reference proteome</keyword>
<dbReference type="InterPro" id="IPR047137">
    <property type="entry name" value="ORF3"/>
</dbReference>
<dbReference type="AlphaFoldDB" id="A0A4Q8AIK1"/>
<dbReference type="InterPro" id="IPR005031">
    <property type="entry name" value="COQ10_START"/>
</dbReference>
<dbReference type="EMBL" id="SHLA01000001">
    <property type="protein sequence ID" value="RZU63579.1"/>
    <property type="molecule type" value="Genomic_DNA"/>
</dbReference>
<dbReference type="Proteomes" id="UP000292685">
    <property type="component" value="Unassembled WGS sequence"/>
</dbReference>
<dbReference type="Pfam" id="PF03364">
    <property type="entry name" value="Polyketide_cyc"/>
    <property type="match status" value="1"/>
</dbReference>
<dbReference type="RefSeq" id="WP_242607659.1">
    <property type="nucleotide sequence ID" value="NZ_SHLA01000001.1"/>
</dbReference>
<dbReference type="InterPro" id="IPR023393">
    <property type="entry name" value="START-like_dom_sf"/>
</dbReference>
<name>A0A4Q8AIK1_9MICC</name>
<dbReference type="SUPFAM" id="SSF55961">
    <property type="entry name" value="Bet v1-like"/>
    <property type="match status" value="1"/>
</dbReference>
<dbReference type="PANTHER" id="PTHR33824">
    <property type="entry name" value="POLYKETIDE CYCLASE/DEHYDRASE AND LIPID TRANSPORT SUPERFAMILY PROTEIN"/>
    <property type="match status" value="1"/>
</dbReference>
<dbReference type="Gene3D" id="3.30.530.20">
    <property type="match status" value="1"/>
</dbReference>
<evidence type="ECO:0000313" key="2">
    <source>
        <dbReference type="EMBL" id="RZU63579.1"/>
    </source>
</evidence>
<gene>
    <name evidence="2" type="ORF">EV380_3200</name>
</gene>
<evidence type="ECO:0000313" key="3">
    <source>
        <dbReference type="Proteomes" id="UP000292685"/>
    </source>
</evidence>
<protein>
    <submittedName>
        <fullName evidence="2">Polyketide cyclase/dehydrase/lipid transport protein</fullName>
    </submittedName>
</protein>
<organism evidence="2 3">
    <name type="scientific">Zhihengliuella halotolerans</name>
    <dbReference type="NCBI Taxonomy" id="370736"/>
    <lineage>
        <taxon>Bacteria</taxon>
        <taxon>Bacillati</taxon>
        <taxon>Actinomycetota</taxon>
        <taxon>Actinomycetes</taxon>
        <taxon>Micrococcales</taxon>
        <taxon>Micrococcaceae</taxon>
        <taxon>Zhihengliuella</taxon>
    </lineage>
</organism>
<dbReference type="PANTHER" id="PTHR33824:SF7">
    <property type="entry name" value="POLYKETIDE CYCLASE_DEHYDRASE AND LIPID TRANSPORT SUPERFAMILY PROTEIN"/>
    <property type="match status" value="1"/>
</dbReference>